<proteinExistence type="predicted"/>
<dbReference type="EMBL" id="PKLZ01000003">
    <property type="protein sequence ID" value="PLW83237.1"/>
    <property type="molecule type" value="Genomic_DNA"/>
</dbReference>
<organism evidence="1 2">
    <name type="scientific">Kineobactrum sediminis</name>
    <dbReference type="NCBI Taxonomy" id="1905677"/>
    <lineage>
        <taxon>Bacteria</taxon>
        <taxon>Pseudomonadati</taxon>
        <taxon>Pseudomonadota</taxon>
        <taxon>Gammaproteobacteria</taxon>
        <taxon>Cellvibrionales</taxon>
        <taxon>Halieaceae</taxon>
        <taxon>Kineobactrum</taxon>
    </lineage>
</organism>
<sequence>MMSRVFQEHPVILDGLRVRIANVLIVVKIEVLLAQIFELTGMAYTARFGPLLVRYYDRG</sequence>
<gene>
    <name evidence="1" type="ORF">CWI75_07460</name>
</gene>
<evidence type="ECO:0000313" key="2">
    <source>
        <dbReference type="Proteomes" id="UP000234845"/>
    </source>
</evidence>
<dbReference type="AlphaFoldDB" id="A0A2N5Y4D5"/>
<name>A0A2N5Y4D5_9GAMM</name>
<protein>
    <submittedName>
        <fullName evidence="1">Uncharacterized protein</fullName>
    </submittedName>
</protein>
<accession>A0A2N5Y4D5</accession>
<reference evidence="2" key="1">
    <citation type="submission" date="2017-11" db="EMBL/GenBank/DDBJ databases">
        <title>The draft genome sequence of Chromatocurvus sp. F02.</title>
        <authorList>
            <person name="Du Z.-J."/>
            <person name="Chang Y.-Q."/>
        </authorList>
    </citation>
    <scope>NUCLEOTIDE SEQUENCE [LARGE SCALE GENOMIC DNA]</scope>
    <source>
        <strain evidence="2">F02</strain>
    </source>
</reference>
<comment type="caution">
    <text evidence="1">The sequence shown here is derived from an EMBL/GenBank/DDBJ whole genome shotgun (WGS) entry which is preliminary data.</text>
</comment>
<keyword evidence="2" id="KW-1185">Reference proteome</keyword>
<dbReference type="Proteomes" id="UP000234845">
    <property type="component" value="Unassembled WGS sequence"/>
</dbReference>
<evidence type="ECO:0000313" key="1">
    <source>
        <dbReference type="EMBL" id="PLW83237.1"/>
    </source>
</evidence>